<protein>
    <submittedName>
        <fullName evidence="1">Uncharacterized protein</fullName>
    </submittedName>
</protein>
<comment type="caution">
    <text evidence="1">The sequence shown here is derived from an EMBL/GenBank/DDBJ whole genome shotgun (WGS) entry which is preliminary data.</text>
</comment>
<dbReference type="EMBL" id="LAZR01064777">
    <property type="protein sequence ID" value="KKK56867.1"/>
    <property type="molecule type" value="Genomic_DNA"/>
</dbReference>
<organism evidence="1">
    <name type="scientific">marine sediment metagenome</name>
    <dbReference type="NCBI Taxonomy" id="412755"/>
    <lineage>
        <taxon>unclassified sequences</taxon>
        <taxon>metagenomes</taxon>
        <taxon>ecological metagenomes</taxon>
    </lineage>
</organism>
<name>A0A0F8WJ35_9ZZZZ</name>
<proteinExistence type="predicted"/>
<gene>
    <name evidence="1" type="ORF">LCGC14_3060240</name>
</gene>
<evidence type="ECO:0000313" key="1">
    <source>
        <dbReference type="EMBL" id="KKK56867.1"/>
    </source>
</evidence>
<sequence length="71" mass="7766">MSNIFHSERALWKFVHGVRRSLEDVPESPPISTTYSAGEDRVVMKTLSIPGMSSCFAITVTITLSPIESGP</sequence>
<dbReference type="AlphaFoldDB" id="A0A0F8WJ35"/>
<accession>A0A0F8WJ35</accession>
<reference evidence="1" key="1">
    <citation type="journal article" date="2015" name="Nature">
        <title>Complex archaea that bridge the gap between prokaryotes and eukaryotes.</title>
        <authorList>
            <person name="Spang A."/>
            <person name="Saw J.H."/>
            <person name="Jorgensen S.L."/>
            <person name="Zaremba-Niedzwiedzka K."/>
            <person name="Martijn J."/>
            <person name="Lind A.E."/>
            <person name="van Eijk R."/>
            <person name="Schleper C."/>
            <person name="Guy L."/>
            <person name="Ettema T.J."/>
        </authorList>
    </citation>
    <scope>NUCLEOTIDE SEQUENCE</scope>
</reference>